<name>I4BAK9_TURPD</name>
<dbReference type="AlphaFoldDB" id="I4BAK9"/>
<dbReference type="HOGENOM" id="CLU_2157275_0_0_12"/>
<dbReference type="STRING" id="869212.Turpa_3682"/>
<dbReference type="KEGG" id="tpx:Turpa_3682"/>
<evidence type="ECO:0000313" key="1">
    <source>
        <dbReference type="EMBL" id="AFM14316.1"/>
    </source>
</evidence>
<evidence type="ECO:0000313" key="2">
    <source>
        <dbReference type="Proteomes" id="UP000006048"/>
    </source>
</evidence>
<dbReference type="Proteomes" id="UP000006048">
    <property type="component" value="Chromosome"/>
</dbReference>
<sequence>MGSGADVIKAPMQQYRVKMLIAMQRDGAFVHRNEFLHPRGFMLLDDALEFCSLDMQDKIKSGSYFRAQIYGFDLVRYRNLCTQNMYIAYRVAIQNVNRALIDKDFESLTYI</sequence>
<keyword evidence="2" id="KW-1185">Reference proteome</keyword>
<dbReference type="EMBL" id="CP002959">
    <property type="protein sequence ID" value="AFM14316.1"/>
    <property type="molecule type" value="Genomic_DNA"/>
</dbReference>
<accession>I4BAK9</accession>
<gene>
    <name evidence="1" type="ordered locus">Turpa_3682</name>
</gene>
<organism evidence="1 2">
    <name type="scientific">Turneriella parva (strain ATCC BAA-1111 / DSM 21527 / NCTC 11395 / H)</name>
    <name type="common">Leptospira parva</name>
    <dbReference type="NCBI Taxonomy" id="869212"/>
    <lineage>
        <taxon>Bacteria</taxon>
        <taxon>Pseudomonadati</taxon>
        <taxon>Spirochaetota</taxon>
        <taxon>Spirochaetia</taxon>
        <taxon>Leptospirales</taxon>
        <taxon>Leptospiraceae</taxon>
        <taxon>Turneriella</taxon>
    </lineage>
</organism>
<protein>
    <submittedName>
        <fullName evidence="1">Uncharacterized protein</fullName>
    </submittedName>
</protein>
<proteinExistence type="predicted"/>
<reference evidence="1 2" key="1">
    <citation type="submission" date="2012-06" db="EMBL/GenBank/DDBJ databases">
        <title>The complete chromosome of genome of Turneriella parva DSM 21527.</title>
        <authorList>
            <consortium name="US DOE Joint Genome Institute (JGI-PGF)"/>
            <person name="Lucas S."/>
            <person name="Han J."/>
            <person name="Lapidus A."/>
            <person name="Bruce D."/>
            <person name="Goodwin L."/>
            <person name="Pitluck S."/>
            <person name="Peters L."/>
            <person name="Kyrpides N."/>
            <person name="Mavromatis K."/>
            <person name="Ivanova N."/>
            <person name="Mikhailova N."/>
            <person name="Chertkov O."/>
            <person name="Detter J.C."/>
            <person name="Tapia R."/>
            <person name="Han C."/>
            <person name="Land M."/>
            <person name="Hauser L."/>
            <person name="Markowitz V."/>
            <person name="Cheng J.-F."/>
            <person name="Hugenholtz P."/>
            <person name="Woyke T."/>
            <person name="Wu D."/>
            <person name="Gronow S."/>
            <person name="Wellnitz S."/>
            <person name="Brambilla E."/>
            <person name="Klenk H.-P."/>
            <person name="Eisen J.A."/>
        </authorList>
    </citation>
    <scope>NUCLEOTIDE SEQUENCE [LARGE SCALE GENOMIC DNA]</scope>
    <source>
        <strain evidence="2">ATCC BAA-1111 / DSM 21527 / NCTC 11395 / H</strain>
    </source>
</reference>